<dbReference type="RefSeq" id="WP_037453335.1">
    <property type="nucleotide sequence ID" value="NZ_JFHR01000035.1"/>
</dbReference>
<dbReference type="AlphaFoldDB" id="A0A081RC58"/>
<evidence type="ECO:0000313" key="2">
    <source>
        <dbReference type="Proteomes" id="UP000028411"/>
    </source>
</evidence>
<dbReference type="PATRIC" id="fig|46429.4.peg.2927"/>
<sequence length="230" mass="24278">MTDIDEAMLIAWVDGELDEVTRRRVDRAIAEDPALAERLERHVRLRDRLSGHYAPVAAEPVPAGMQALLTESAKVVPLARPASRWRHWGTGGAIAASLLLGLGIGHWSGGPEGPVAVRNGAMVAQGTLATALDTQLASAQDGSPVRIGLSFQRKGGGWCRSFEGQAVSGVACREGEKWQVQQLVAGAGQDTDYRQASSGDARIMATVDALIDGPPLNAAQEAAAKDAGWR</sequence>
<evidence type="ECO:0000313" key="1">
    <source>
        <dbReference type="EMBL" id="KEQ52781.1"/>
    </source>
</evidence>
<dbReference type="OrthoDB" id="7502743at2"/>
<protein>
    <submittedName>
        <fullName evidence="1">Anti-sigma factor</fullName>
    </submittedName>
</protein>
<comment type="caution">
    <text evidence="1">The sequence shown here is derived from an EMBL/GenBank/DDBJ whole genome shotgun (WGS) entry which is preliminary data.</text>
</comment>
<reference evidence="1 2" key="1">
    <citation type="submission" date="2014-02" db="EMBL/GenBank/DDBJ databases">
        <title>Whole genome sequence of Sphingobium chlorophenolicum NBRC 16172.</title>
        <authorList>
            <person name="Gan H.M."/>
            <person name="Gan H.Y."/>
            <person name="Chew T.H."/>
            <person name="Savka M.A."/>
        </authorList>
    </citation>
    <scope>NUCLEOTIDE SEQUENCE [LARGE SCALE GENOMIC DNA]</scope>
    <source>
        <strain evidence="1 2">NBRC 16172</strain>
    </source>
</reference>
<name>A0A081RC58_SPHCR</name>
<proteinExistence type="predicted"/>
<organism evidence="1 2">
    <name type="scientific">Sphingobium chlorophenolicum</name>
    <dbReference type="NCBI Taxonomy" id="46429"/>
    <lineage>
        <taxon>Bacteria</taxon>
        <taxon>Pseudomonadati</taxon>
        <taxon>Pseudomonadota</taxon>
        <taxon>Alphaproteobacteria</taxon>
        <taxon>Sphingomonadales</taxon>
        <taxon>Sphingomonadaceae</taxon>
        <taxon>Sphingobium</taxon>
    </lineage>
</organism>
<gene>
    <name evidence="1" type="ORF">BV95_02954</name>
</gene>
<dbReference type="Proteomes" id="UP000028411">
    <property type="component" value="Unassembled WGS sequence"/>
</dbReference>
<dbReference type="EMBL" id="JFHR01000035">
    <property type="protein sequence ID" value="KEQ52781.1"/>
    <property type="molecule type" value="Genomic_DNA"/>
</dbReference>
<dbReference type="eggNOG" id="COG5662">
    <property type="taxonomic scope" value="Bacteria"/>
</dbReference>
<accession>A0A081RC58</accession>